<dbReference type="AlphaFoldDB" id="A0A7J9KGS0"/>
<dbReference type="EMBL" id="JABFAE010416808">
    <property type="protein sequence ID" value="MBA0845566.1"/>
    <property type="molecule type" value="Genomic_DNA"/>
</dbReference>
<keyword evidence="10" id="KW-1185">Reference proteome</keyword>
<reference evidence="9 10" key="1">
    <citation type="journal article" date="2019" name="Genome Biol. Evol.">
        <title>Insights into the evolution of the New World diploid cottons (Gossypium, subgenus Houzingenia) based on genome sequencing.</title>
        <authorList>
            <person name="Grover C.E."/>
            <person name="Arick M.A. 2nd"/>
            <person name="Thrash A."/>
            <person name="Conover J.L."/>
            <person name="Sanders W.S."/>
            <person name="Peterson D.G."/>
            <person name="Frelichowski J.E."/>
            <person name="Scheffler J.A."/>
            <person name="Scheffler B.E."/>
            <person name="Wendel J.F."/>
        </authorList>
    </citation>
    <scope>NUCLEOTIDE SEQUENCE [LARGE SCALE GENOMIC DNA]</scope>
    <source>
        <strain evidence="9">6</strain>
        <tissue evidence="9">Leaf</tissue>
    </source>
</reference>
<dbReference type="Gene3D" id="3.80.10.10">
    <property type="entry name" value="Ribonuclease Inhibitor"/>
    <property type="match status" value="1"/>
</dbReference>
<evidence type="ECO:0000256" key="3">
    <source>
        <dbReference type="ARBA" id="ARBA00022729"/>
    </source>
</evidence>
<dbReference type="Proteomes" id="UP000593575">
    <property type="component" value="Unassembled WGS sequence"/>
</dbReference>
<organism evidence="9 10">
    <name type="scientific">Gossypium armourianum</name>
    <dbReference type="NCBI Taxonomy" id="34283"/>
    <lineage>
        <taxon>Eukaryota</taxon>
        <taxon>Viridiplantae</taxon>
        <taxon>Streptophyta</taxon>
        <taxon>Embryophyta</taxon>
        <taxon>Tracheophyta</taxon>
        <taxon>Spermatophyta</taxon>
        <taxon>Magnoliopsida</taxon>
        <taxon>eudicotyledons</taxon>
        <taxon>Gunneridae</taxon>
        <taxon>Pentapetalae</taxon>
        <taxon>rosids</taxon>
        <taxon>malvids</taxon>
        <taxon>Malvales</taxon>
        <taxon>Malvaceae</taxon>
        <taxon>Malvoideae</taxon>
        <taxon>Gossypium</taxon>
    </lineage>
</organism>
<dbReference type="SUPFAM" id="SSF52058">
    <property type="entry name" value="L domain-like"/>
    <property type="match status" value="1"/>
</dbReference>
<evidence type="ECO:0000256" key="2">
    <source>
        <dbReference type="ARBA" id="ARBA00022692"/>
    </source>
</evidence>
<keyword evidence="4 8" id="KW-1133">Transmembrane helix</keyword>
<proteinExistence type="predicted"/>
<sequence>MLHADHASIQALLVSLGSVIRVLYDLSHRGVRSQKWWFYISINSLPQVKCLQQQLAWFGEAWSASWSSCKPASTGCIISEIGQLKVLESLDLSTNNLSGKIQQSMSNLSFLSVLDLSNNNLFGRIPLSTQLQSFGAISYSENPRLCGSSLRKCPGDEVTKLPNNNSIENMSESDEELLEPLWFFSGMIVGFFVRFGGVFGSLLINRSWRHRYFLLMSNLRDWIILTVALKMASLQRRLRLKD</sequence>
<evidence type="ECO:0000256" key="6">
    <source>
        <dbReference type="ARBA" id="ARBA00023170"/>
    </source>
</evidence>
<gene>
    <name evidence="9" type="ORF">Goarm_023430</name>
</gene>
<keyword evidence="6" id="KW-0675">Receptor</keyword>
<dbReference type="InterPro" id="IPR032675">
    <property type="entry name" value="LRR_dom_sf"/>
</dbReference>
<dbReference type="Pfam" id="PF00560">
    <property type="entry name" value="LRR_1"/>
    <property type="match status" value="2"/>
</dbReference>
<dbReference type="PRINTS" id="PR00019">
    <property type="entry name" value="LEURICHRPT"/>
</dbReference>
<comment type="caution">
    <text evidence="9">The sequence shown here is derived from an EMBL/GenBank/DDBJ whole genome shotgun (WGS) entry which is preliminary data.</text>
</comment>
<evidence type="ECO:0000313" key="9">
    <source>
        <dbReference type="EMBL" id="MBA0845566.1"/>
    </source>
</evidence>
<evidence type="ECO:0000313" key="10">
    <source>
        <dbReference type="Proteomes" id="UP000593575"/>
    </source>
</evidence>
<dbReference type="InterPro" id="IPR001611">
    <property type="entry name" value="Leu-rich_rpt"/>
</dbReference>
<keyword evidence="2 8" id="KW-0812">Transmembrane</keyword>
<comment type="subcellular location">
    <subcellularLocation>
        <location evidence="1">Membrane</location>
        <topology evidence="1">Single-pass type I membrane protein</topology>
    </subcellularLocation>
</comment>
<protein>
    <submittedName>
        <fullName evidence="9">Uncharacterized protein</fullName>
    </submittedName>
</protein>
<dbReference type="PANTHER" id="PTHR48063">
    <property type="entry name" value="LRR RECEPTOR-LIKE KINASE"/>
    <property type="match status" value="1"/>
</dbReference>
<keyword evidence="3" id="KW-0732">Signal</keyword>
<keyword evidence="7" id="KW-0325">Glycoprotein</keyword>
<keyword evidence="5 8" id="KW-0472">Membrane</keyword>
<accession>A0A7J9KGS0</accession>
<evidence type="ECO:0000256" key="5">
    <source>
        <dbReference type="ARBA" id="ARBA00023136"/>
    </source>
</evidence>
<evidence type="ECO:0000256" key="7">
    <source>
        <dbReference type="ARBA" id="ARBA00023180"/>
    </source>
</evidence>
<feature type="transmembrane region" description="Helical" evidence="8">
    <location>
        <begin position="181"/>
        <end position="204"/>
    </location>
</feature>
<name>A0A7J9KGS0_9ROSI</name>
<evidence type="ECO:0000256" key="8">
    <source>
        <dbReference type="SAM" id="Phobius"/>
    </source>
</evidence>
<dbReference type="GO" id="GO:0016020">
    <property type="term" value="C:membrane"/>
    <property type="evidence" value="ECO:0007669"/>
    <property type="project" value="UniProtKB-SubCell"/>
</dbReference>
<dbReference type="PANTHER" id="PTHR48063:SF101">
    <property type="entry name" value="LRR RECEPTOR-LIKE SERINE_THREONINE-PROTEIN KINASE FLS2"/>
    <property type="match status" value="1"/>
</dbReference>
<dbReference type="InterPro" id="IPR046956">
    <property type="entry name" value="RLP23-like"/>
</dbReference>
<evidence type="ECO:0000256" key="1">
    <source>
        <dbReference type="ARBA" id="ARBA00004479"/>
    </source>
</evidence>
<evidence type="ECO:0000256" key="4">
    <source>
        <dbReference type="ARBA" id="ARBA00022989"/>
    </source>
</evidence>